<dbReference type="PANTHER" id="PTHR30336:SF20">
    <property type="entry name" value="DUF218 DOMAIN-CONTAINING PROTEIN"/>
    <property type="match status" value="1"/>
</dbReference>
<dbReference type="Proteomes" id="UP000658514">
    <property type="component" value="Unassembled WGS sequence"/>
</dbReference>
<keyword evidence="1" id="KW-0812">Transmembrane</keyword>
<dbReference type="RefSeq" id="WP_190545014.1">
    <property type="nucleotide sequence ID" value="NZ_CAWPNO010000065.1"/>
</dbReference>
<dbReference type="InterPro" id="IPR014729">
    <property type="entry name" value="Rossmann-like_a/b/a_fold"/>
</dbReference>
<evidence type="ECO:0000313" key="3">
    <source>
        <dbReference type="EMBL" id="MBD2197803.1"/>
    </source>
</evidence>
<dbReference type="Gene3D" id="3.40.50.620">
    <property type="entry name" value="HUPs"/>
    <property type="match status" value="1"/>
</dbReference>
<evidence type="ECO:0000313" key="4">
    <source>
        <dbReference type="Proteomes" id="UP000658514"/>
    </source>
</evidence>
<protein>
    <submittedName>
        <fullName evidence="3">YdcF family protein</fullName>
    </submittedName>
</protein>
<sequence length="191" mass="21619">MQSKYFKGYLLRFMGGVLAIWISVIPAKIAIASYQSPTPQAIFVLGGNFQRMEFAAKFWNSHPNLDIWVSDFSWYLDNNRHIFQQFGVPNQRLHLDGRATDTVTNFTTLAADFIQKNLQHIYLITSDYHMARARAIATIVLGSQGIVVTPIAVISHEEKSESLTRVLRDCVRSIIWIFTGRSGASLNPNIN</sequence>
<dbReference type="EMBL" id="JACJQH010000032">
    <property type="protein sequence ID" value="MBD2197803.1"/>
    <property type="molecule type" value="Genomic_DNA"/>
</dbReference>
<keyword evidence="4" id="KW-1185">Reference proteome</keyword>
<reference evidence="3 4" key="1">
    <citation type="journal article" date="2020" name="ISME J.">
        <title>Comparative genomics reveals insights into cyanobacterial evolution and habitat adaptation.</title>
        <authorList>
            <person name="Chen M.Y."/>
            <person name="Teng W.K."/>
            <person name="Zhao L."/>
            <person name="Hu C.X."/>
            <person name="Zhou Y.K."/>
            <person name="Han B.P."/>
            <person name="Song L.R."/>
            <person name="Shu W.S."/>
        </authorList>
    </citation>
    <scope>NUCLEOTIDE SEQUENCE [LARGE SCALE GENOMIC DNA]</scope>
    <source>
        <strain evidence="3 4">FACHB-288</strain>
    </source>
</reference>
<proteinExistence type="predicted"/>
<feature type="domain" description="DUF218" evidence="2">
    <location>
        <begin position="40"/>
        <end position="165"/>
    </location>
</feature>
<dbReference type="CDD" id="cd06259">
    <property type="entry name" value="YdcF-like"/>
    <property type="match status" value="1"/>
</dbReference>
<dbReference type="Pfam" id="PF02698">
    <property type="entry name" value="DUF218"/>
    <property type="match status" value="1"/>
</dbReference>
<accession>A0ABR8AD21</accession>
<gene>
    <name evidence="3" type="ORF">H6G24_20215</name>
</gene>
<dbReference type="PANTHER" id="PTHR30336">
    <property type="entry name" value="INNER MEMBRANE PROTEIN, PROBABLE PERMEASE"/>
    <property type="match status" value="1"/>
</dbReference>
<evidence type="ECO:0000259" key="2">
    <source>
        <dbReference type="Pfam" id="PF02698"/>
    </source>
</evidence>
<organism evidence="3 4">
    <name type="scientific">Calothrix parietina FACHB-288</name>
    <dbReference type="NCBI Taxonomy" id="2692896"/>
    <lineage>
        <taxon>Bacteria</taxon>
        <taxon>Bacillati</taxon>
        <taxon>Cyanobacteriota</taxon>
        <taxon>Cyanophyceae</taxon>
        <taxon>Nostocales</taxon>
        <taxon>Calotrichaceae</taxon>
        <taxon>Calothrix</taxon>
    </lineage>
</organism>
<dbReference type="InterPro" id="IPR051599">
    <property type="entry name" value="Cell_Envelope_Assoc"/>
</dbReference>
<keyword evidence="1" id="KW-1133">Transmembrane helix</keyword>
<feature type="transmembrane region" description="Helical" evidence="1">
    <location>
        <begin position="9"/>
        <end position="31"/>
    </location>
</feature>
<keyword evidence="1" id="KW-0472">Membrane</keyword>
<name>A0ABR8AD21_9CYAN</name>
<evidence type="ECO:0000256" key="1">
    <source>
        <dbReference type="SAM" id="Phobius"/>
    </source>
</evidence>
<dbReference type="InterPro" id="IPR003848">
    <property type="entry name" value="DUF218"/>
</dbReference>
<comment type="caution">
    <text evidence="3">The sequence shown here is derived from an EMBL/GenBank/DDBJ whole genome shotgun (WGS) entry which is preliminary data.</text>
</comment>